<dbReference type="RefSeq" id="WP_204907262.1">
    <property type="nucleotide sequence ID" value="NZ_JACJKS010000021.1"/>
</dbReference>
<keyword evidence="1" id="KW-1133">Transmembrane helix</keyword>
<feature type="transmembrane region" description="Helical" evidence="1">
    <location>
        <begin position="60"/>
        <end position="78"/>
    </location>
</feature>
<reference evidence="2" key="2">
    <citation type="journal article" date="2021" name="Sci. Rep.">
        <title>The distribution of antibiotic resistance genes in chicken gut microbiota commensals.</title>
        <authorList>
            <person name="Juricova H."/>
            <person name="Matiasovicova J."/>
            <person name="Kubasova T."/>
            <person name="Cejkova D."/>
            <person name="Rychlik I."/>
        </authorList>
    </citation>
    <scope>NUCLEOTIDE SEQUENCE</scope>
    <source>
        <strain evidence="2">An582</strain>
    </source>
</reference>
<reference evidence="2" key="1">
    <citation type="submission" date="2020-08" db="EMBL/GenBank/DDBJ databases">
        <authorList>
            <person name="Cejkova D."/>
            <person name="Kubasova T."/>
            <person name="Jahodarova E."/>
            <person name="Rychlik I."/>
        </authorList>
    </citation>
    <scope>NUCLEOTIDE SEQUENCE</scope>
    <source>
        <strain evidence="2">An582</strain>
    </source>
</reference>
<proteinExistence type="predicted"/>
<name>A0A938XFT2_9CLOT</name>
<gene>
    <name evidence="2" type="ORF">H6A20_11465</name>
</gene>
<dbReference type="AlphaFoldDB" id="A0A938XFT2"/>
<keyword evidence="1" id="KW-0812">Transmembrane</keyword>
<keyword evidence="1" id="KW-0472">Membrane</keyword>
<evidence type="ECO:0000256" key="1">
    <source>
        <dbReference type="SAM" id="Phobius"/>
    </source>
</evidence>
<accession>A0A938XFT2</accession>
<evidence type="ECO:0000313" key="3">
    <source>
        <dbReference type="Proteomes" id="UP000705508"/>
    </source>
</evidence>
<protein>
    <submittedName>
        <fullName evidence="2">Uncharacterized protein</fullName>
    </submittedName>
</protein>
<dbReference type="EMBL" id="JACJKS010000021">
    <property type="protein sequence ID" value="MBM6949262.1"/>
    <property type="molecule type" value="Genomic_DNA"/>
</dbReference>
<evidence type="ECO:0000313" key="2">
    <source>
        <dbReference type="EMBL" id="MBM6949262.1"/>
    </source>
</evidence>
<comment type="caution">
    <text evidence="2">The sequence shown here is derived from an EMBL/GenBank/DDBJ whole genome shotgun (WGS) entry which is preliminary data.</text>
</comment>
<dbReference type="Proteomes" id="UP000705508">
    <property type="component" value="Unassembled WGS sequence"/>
</dbReference>
<organism evidence="2 3">
    <name type="scientific">Mordavella massiliensis</name>
    <dbReference type="NCBI Taxonomy" id="1871024"/>
    <lineage>
        <taxon>Bacteria</taxon>
        <taxon>Bacillati</taxon>
        <taxon>Bacillota</taxon>
        <taxon>Clostridia</taxon>
        <taxon>Eubacteriales</taxon>
        <taxon>Clostridiaceae</taxon>
        <taxon>Mordavella</taxon>
    </lineage>
</organism>
<sequence length="84" mass="9028">MKQSILSRNTVLLLAAGFFYFASPMMVTPLITGFCEELGAGAALMGMAGGVLYGSLDIRLFYPVLLLTVPAVIAVYALNRRVLK</sequence>